<dbReference type="PANTHER" id="PTHR46102">
    <property type="entry name" value="AXIN"/>
    <property type="match status" value="1"/>
</dbReference>
<dbReference type="PROSITE" id="PS50841">
    <property type="entry name" value="DIX"/>
    <property type="match status" value="1"/>
</dbReference>
<evidence type="ECO:0000256" key="2">
    <source>
        <dbReference type="ARBA" id="ARBA00022490"/>
    </source>
</evidence>
<protein>
    <submittedName>
        <fullName evidence="8">Uncharacterized protein</fullName>
    </submittedName>
</protein>
<organism evidence="8">
    <name type="scientific">Lepeophtheirus salmonis</name>
    <name type="common">Salmon louse</name>
    <name type="synonym">Caligus salmonis</name>
    <dbReference type="NCBI Taxonomy" id="72036"/>
    <lineage>
        <taxon>Eukaryota</taxon>
        <taxon>Metazoa</taxon>
        <taxon>Ecdysozoa</taxon>
        <taxon>Arthropoda</taxon>
        <taxon>Crustacea</taxon>
        <taxon>Multicrustacea</taxon>
        <taxon>Hexanauplia</taxon>
        <taxon>Copepoda</taxon>
        <taxon>Siphonostomatoida</taxon>
        <taxon>Caligidae</taxon>
        <taxon>Lepeophtheirus</taxon>
    </lineage>
</organism>
<dbReference type="GO" id="GO:0030877">
    <property type="term" value="C:beta-catenin destruction complex"/>
    <property type="evidence" value="ECO:0007669"/>
    <property type="project" value="TreeGrafter"/>
</dbReference>
<dbReference type="Pfam" id="PF00615">
    <property type="entry name" value="RGS"/>
    <property type="match status" value="1"/>
</dbReference>
<dbReference type="InterPro" id="IPR024066">
    <property type="entry name" value="RGS_subdom1/3"/>
</dbReference>
<dbReference type="Gene3D" id="1.10.167.10">
    <property type="entry name" value="Regulator of G-protein Signalling 4, domain 2"/>
    <property type="match status" value="1"/>
</dbReference>
<dbReference type="SUPFAM" id="SSF48097">
    <property type="entry name" value="Regulator of G-protein signaling, RGS"/>
    <property type="match status" value="1"/>
</dbReference>
<feature type="domain" description="RGS" evidence="6">
    <location>
        <begin position="35"/>
        <end position="151"/>
    </location>
</feature>
<dbReference type="InterPro" id="IPR043581">
    <property type="entry name" value="Axin-like"/>
</dbReference>
<dbReference type="SUPFAM" id="SSF54236">
    <property type="entry name" value="Ubiquitin-like"/>
    <property type="match status" value="1"/>
</dbReference>
<feature type="region of interest" description="Disordered" evidence="5">
    <location>
        <begin position="480"/>
        <end position="519"/>
    </location>
</feature>
<dbReference type="Gene3D" id="2.40.240.130">
    <property type="match status" value="1"/>
</dbReference>
<dbReference type="Gene3D" id="1.10.196.10">
    <property type="match status" value="1"/>
</dbReference>
<dbReference type="GO" id="GO:0060090">
    <property type="term" value="F:molecular adaptor activity"/>
    <property type="evidence" value="ECO:0007669"/>
    <property type="project" value="TreeGrafter"/>
</dbReference>
<dbReference type="EMBL" id="HACA01024567">
    <property type="protein sequence ID" value="CDW41928.1"/>
    <property type="molecule type" value="Transcribed_RNA"/>
</dbReference>
<feature type="compositionally biased region" description="Polar residues" evidence="5">
    <location>
        <begin position="509"/>
        <end position="519"/>
    </location>
</feature>
<dbReference type="GO" id="GO:0032436">
    <property type="term" value="P:positive regulation of proteasomal ubiquitin-dependent protein catabolic process"/>
    <property type="evidence" value="ECO:0007669"/>
    <property type="project" value="TreeGrafter"/>
</dbReference>
<dbReference type="Pfam" id="PF08833">
    <property type="entry name" value="Axin_b-cat_bind"/>
    <property type="match status" value="1"/>
</dbReference>
<dbReference type="CTD" id="43565"/>
<dbReference type="GO" id="GO:0008013">
    <property type="term" value="F:beta-catenin binding"/>
    <property type="evidence" value="ECO:0007669"/>
    <property type="project" value="TreeGrafter"/>
</dbReference>
<keyword evidence="2" id="KW-0963">Cytoplasm</keyword>
<proteinExistence type="predicted"/>
<dbReference type="InterPro" id="IPR001158">
    <property type="entry name" value="DIX"/>
</dbReference>
<dbReference type="InterPro" id="IPR038207">
    <property type="entry name" value="DIX_dom_sf"/>
</dbReference>
<sequence length="621" mass="71169">MSSECRRDAVEGMEERVRGEVEVARSVNCLGWAENLDNVLGDGEGVRLYQRYLEEESLSHLLKFWFACEGLKKEKDERVIEKYIRVITKNFISSSLLNLSEKVEGDILRELRSKPCPAPTIFDKAQNQVKELMLQTAYPNFLKSDIYLNYLQAAQNSEQDSKTSSIVFQEPGLVSESEYHSKDVSSKSSSKLVNSNSSFLPTLHEYTVLNLSGPQDIHSVPLTRDALYSTQRRRRDHEASFPFDAFGSAYNPVSRQDSELQSCSSGAYTTTDDNYSSFTDNSVLDKKKSKHKLKFDRQKIKDNLNYNYLKEDKTIPRPVRAGQVPPDPLSPKEFAGILTERLQNYLDQKHYEKKTFEILSNKLDSVEGFESDQSILDEHVSRIWKDKTPIHIRSPGESFGPPRSPNRTKWNCSKTLPGTIKNVSLQNPSISNGLLDPSFFSSSYSCELEKKQLQHSMSSSNGHERVKEWVSNVSSSSRITDEDQCRFRNGPKFSSKSSKTYARQRVRQNDQNLTNSTTHQQLQEVNRRLLMSKHVMYSVTYTFSNEPNGMPYRVKIPCSTAISQITLYQVKNNLPKLGQYRFYFKTKVDGEPCFEEERDDTAYVPIWSEGKIIVECREDLA</sequence>
<dbReference type="GO" id="GO:0005634">
    <property type="term" value="C:nucleus"/>
    <property type="evidence" value="ECO:0007669"/>
    <property type="project" value="TreeGrafter"/>
</dbReference>
<comment type="subcellular location">
    <subcellularLocation>
        <location evidence="1">Cytoplasm</location>
    </subcellularLocation>
</comment>
<dbReference type="PRINTS" id="PR01301">
    <property type="entry name" value="RGSPROTEIN"/>
</dbReference>
<accession>A0A0K2UUI2</accession>
<dbReference type="GO" id="GO:0048468">
    <property type="term" value="P:cell development"/>
    <property type="evidence" value="ECO:0007669"/>
    <property type="project" value="TreeGrafter"/>
</dbReference>
<dbReference type="PANTHER" id="PTHR46102:SF2">
    <property type="entry name" value="AXIN"/>
    <property type="match status" value="1"/>
</dbReference>
<dbReference type="AlphaFoldDB" id="A0A0K2UUI2"/>
<dbReference type="GO" id="GO:0019901">
    <property type="term" value="F:protein kinase binding"/>
    <property type="evidence" value="ECO:0007669"/>
    <property type="project" value="TreeGrafter"/>
</dbReference>
<feature type="domain" description="DIX" evidence="7">
    <location>
        <begin position="536"/>
        <end position="619"/>
    </location>
</feature>
<dbReference type="GO" id="GO:0016055">
    <property type="term" value="P:Wnt signaling pathway"/>
    <property type="evidence" value="ECO:0007669"/>
    <property type="project" value="UniProtKB-KW"/>
</dbReference>
<evidence type="ECO:0000313" key="8">
    <source>
        <dbReference type="EMBL" id="CDW41928.1"/>
    </source>
</evidence>
<evidence type="ECO:0000256" key="1">
    <source>
        <dbReference type="ARBA" id="ARBA00004496"/>
    </source>
</evidence>
<evidence type="ECO:0000256" key="3">
    <source>
        <dbReference type="ARBA" id="ARBA00022687"/>
    </source>
</evidence>
<dbReference type="PROSITE" id="PS50132">
    <property type="entry name" value="RGS"/>
    <property type="match status" value="1"/>
</dbReference>
<dbReference type="GO" id="GO:0005737">
    <property type="term" value="C:cytoplasm"/>
    <property type="evidence" value="ECO:0007669"/>
    <property type="project" value="UniProtKB-SubCell"/>
</dbReference>
<dbReference type="Pfam" id="PF00778">
    <property type="entry name" value="DIX"/>
    <property type="match status" value="1"/>
</dbReference>
<evidence type="ECO:0000256" key="4">
    <source>
        <dbReference type="PROSITE-ProRule" id="PRU00069"/>
    </source>
</evidence>
<evidence type="ECO:0000259" key="6">
    <source>
        <dbReference type="PROSITE" id="PS50132"/>
    </source>
</evidence>
<name>A0A0K2UUI2_LEPSM</name>
<keyword evidence="3 4" id="KW-0879">Wnt signaling pathway</keyword>
<dbReference type="KEGG" id="lsm:121128274"/>
<dbReference type="OrthoDB" id="10007451at2759"/>
<dbReference type="GO" id="GO:0005886">
    <property type="term" value="C:plasma membrane"/>
    <property type="evidence" value="ECO:0007669"/>
    <property type="project" value="TreeGrafter"/>
</dbReference>
<dbReference type="InterPro" id="IPR029071">
    <property type="entry name" value="Ubiquitin-like_domsf"/>
</dbReference>
<dbReference type="GO" id="GO:0031625">
    <property type="term" value="F:ubiquitin protein ligase binding"/>
    <property type="evidence" value="ECO:0007669"/>
    <property type="project" value="TreeGrafter"/>
</dbReference>
<evidence type="ECO:0000259" key="7">
    <source>
        <dbReference type="PROSITE" id="PS50841"/>
    </source>
</evidence>
<dbReference type="InterPro" id="IPR014936">
    <property type="entry name" value="Axin_b-cat-bd"/>
</dbReference>
<feature type="compositionally biased region" description="Polar residues" evidence="5">
    <location>
        <begin position="492"/>
        <end position="501"/>
    </location>
</feature>
<dbReference type="GO" id="GO:0090090">
    <property type="term" value="P:negative regulation of canonical Wnt signaling pathway"/>
    <property type="evidence" value="ECO:0007669"/>
    <property type="project" value="InterPro"/>
</dbReference>
<dbReference type="GeneID" id="121128274"/>
<dbReference type="InterPro" id="IPR016137">
    <property type="entry name" value="RGS"/>
</dbReference>
<dbReference type="RefSeq" id="XP_040579784.1">
    <property type="nucleotide sequence ID" value="XM_040723850.2"/>
</dbReference>
<dbReference type="SMART" id="SM00315">
    <property type="entry name" value="RGS"/>
    <property type="match status" value="1"/>
</dbReference>
<dbReference type="InterPro" id="IPR044926">
    <property type="entry name" value="RGS_subdomain_2"/>
</dbReference>
<reference evidence="8" key="1">
    <citation type="submission" date="2014-05" db="EMBL/GenBank/DDBJ databases">
        <authorList>
            <person name="Chronopoulou M."/>
        </authorList>
    </citation>
    <scope>NUCLEOTIDE SEQUENCE</scope>
    <source>
        <tissue evidence="8">Whole organism</tissue>
    </source>
</reference>
<evidence type="ECO:0000256" key="5">
    <source>
        <dbReference type="SAM" id="MobiDB-lite"/>
    </source>
</evidence>
<dbReference type="InterPro" id="IPR036305">
    <property type="entry name" value="RGS_sf"/>
</dbReference>